<dbReference type="Proteomes" id="UP001212997">
    <property type="component" value="Unassembled WGS sequence"/>
</dbReference>
<proteinExistence type="predicted"/>
<organism evidence="1 2">
    <name type="scientific">Meripilus lineatus</name>
    <dbReference type="NCBI Taxonomy" id="2056292"/>
    <lineage>
        <taxon>Eukaryota</taxon>
        <taxon>Fungi</taxon>
        <taxon>Dikarya</taxon>
        <taxon>Basidiomycota</taxon>
        <taxon>Agaricomycotina</taxon>
        <taxon>Agaricomycetes</taxon>
        <taxon>Polyporales</taxon>
        <taxon>Meripilaceae</taxon>
        <taxon>Meripilus</taxon>
    </lineage>
</organism>
<gene>
    <name evidence="1" type="ORF">NLI96_g644</name>
</gene>
<comment type="caution">
    <text evidence="1">The sequence shown here is derived from an EMBL/GenBank/DDBJ whole genome shotgun (WGS) entry which is preliminary data.</text>
</comment>
<evidence type="ECO:0000313" key="1">
    <source>
        <dbReference type="EMBL" id="KAJ3491509.1"/>
    </source>
</evidence>
<protein>
    <recommendedName>
        <fullName evidence="3">F-box domain-containing protein</fullName>
    </recommendedName>
</protein>
<name>A0AAD5VBZ1_9APHY</name>
<evidence type="ECO:0008006" key="3">
    <source>
        <dbReference type="Google" id="ProtNLM"/>
    </source>
</evidence>
<keyword evidence="2" id="KW-1185">Reference proteome</keyword>
<sequence>MTASSPTLPSEVISLVIQHLQTTRDEGAPILFDMETYHAQHQLRAVSLVCRAWSIVVTSPLYSHPTLISQRSVRLLRRTLESSARLALVVRGITLYHEPELKLPYIALGNPLNDWNAGLIAFSRTCSSLKTLSINIRHSYDYMYAPVEHRMTFHVQHIVVRRTTLLALLRLFKFPLLEKLSLYSNPFNVPTRKCHSLPKVHNLLFYRCLSPHDNLREMANWRRILPSLRSIEILGTSRPPQSPIVPGHQGLPYFEGLETLCFVEIPIILNFGSWESCRKYATVRHLVFGVVSHADHFLAHWDLPPSLETLTFFVTVKPSPRSNSDTDTDRACSWRFIAQCLERNRGHLRVSLQRLTVNTAEPLDRLMTPWDEVVPLELRRIQSFCSAWGTRLELNDLGNATKIGIFFRTSDVSVDARKWMMERLLSGPE</sequence>
<accession>A0AAD5VBZ1</accession>
<evidence type="ECO:0000313" key="2">
    <source>
        <dbReference type="Proteomes" id="UP001212997"/>
    </source>
</evidence>
<reference evidence="1" key="1">
    <citation type="submission" date="2022-07" db="EMBL/GenBank/DDBJ databases">
        <title>Genome Sequence of Physisporinus lineatus.</title>
        <authorList>
            <person name="Buettner E."/>
        </authorList>
    </citation>
    <scope>NUCLEOTIDE SEQUENCE</scope>
    <source>
        <strain evidence="1">VT162</strain>
    </source>
</reference>
<dbReference type="EMBL" id="JANAWD010000011">
    <property type="protein sequence ID" value="KAJ3491509.1"/>
    <property type="molecule type" value="Genomic_DNA"/>
</dbReference>
<dbReference type="AlphaFoldDB" id="A0AAD5VBZ1"/>